<dbReference type="Pfam" id="PF05199">
    <property type="entry name" value="GMC_oxred_C"/>
    <property type="match status" value="1"/>
</dbReference>
<evidence type="ECO:0000313" key="3">
    <source>
        <dbReference type="EMBL" id="KAG8178155.1"/>
    </source>
</evidence>
<dbReference type="InterPro" id="IPR012132">
    <property type="entry name" value="GMC_OxRdtase"/>
</dbReference>
<dbReference type="Gene3D" id="3.30.560.10">
    <property type="entry name" value="Glucose Oxidase, domain 3"/>
    <property type="match status" value="1"/>
</dbReference>
<accession>A0AAV6U1U9</accession>
<dbReference type="Gene3D" id="3.50.50.60">
    <property type="entry name" value="FAD/NAD(P)-binding domain"/>
    <property type="match status" value="2"/>
</dbReference>
<reference evidence="3 4" key="1">
    <citation type="journal article" date="2022" name="Nat. Ecol. Evol.">
        <title>A masculinizing supergene underlies an exaggerated male reproductive morph in a spider.</title>
        <authorList>
            <person name="Hendrickx F."/>
            <person name="De Corte Z."/>
            <person name="Sonet G."/>
            <person name="Van Belleghem S.M."/>
            <person name="Kostlbacher S."/>
            <person name="Vangestel C."/>
        </authorList>
    </citation>
    <scope>NUCLEOTIDE SEQUENCE [LARGE SCALE GENOMIC DNA]</scope>
    <source>
        <strain evidence="3">W744_W776</strain>
    </source>
</reference>
<dbReference type="PANTHER" id="PTHR11552">
    <property type="entry name" value="GLUCOSE-METHANOL-CHOLINE GMC OXIDOREDUCTASE"/>
    <property type="match status" value="1"/>
</dbReference>
<dbReference type="EMBL" id="JAFNEN010000713">
    <property type="protein sequence ID" value="KAG8178155.1"/>
    <property type="molecule type" value="Genomic_DNA"/>
</dbReference>
<dbReference type="SUPFAM" id="SSF51905">
    <property type="entry name" value="FAD/NAD(P)-binding domain"/>
    <property type="match status" value="1"/>
</dbReference>
<dbReference type="PANTHER" id="PTHR11552:SF147">
    <property type="entry name" value="CHOLINE DEHYDROGENASE, MITOCHONDRIAL"/>
    <property type="match status" value="1"/>
</dbReference>
<organism evidence="3 4">
    <name type="scientific">Oedothorax gibbosus</name>
    <dbReference type="NCBI Taxonomy" id="931172"/>
    <lineage>
        <taxon>Eukaryota</taxon>
        <taxon>Metazoa</taxon>
        <taxon>Ecdysozoa</taxon>
        <taxon>Arthropoda</taxon>
        <taxon>Chelicerata</taxon>
        <taxon>Arachnida</taxon>
        <taxon>Araneae</taxon>
        <taxon>Araneomorphae</taxon>
        <taxon>Entelegynae</taxon>
        <taxon>Araneoidea</taxon>
        <taxon>Linyphiidae</taxon>
        <taxon>Erigoninae</taxon>
        <taxon>Oedothorax</taxon>
    </lineage>
</organism>
<sequence>MGATWDKSAVLDPQLRVKGVCNLRVFDGSVMPSLVSGNTNAPIIMIAEKASDMIKAANRHRLRCAAKNCSASLCHLQGYSKLQGTIRNGRKCITAKAFLTSAQYRKDLHIVNNAHDTKVLINSRHMA</sequence>
<dbReference type="InterPro" id="IPR036188">
    <property type="entry name" value="FAD/NAD-bd_sf"/>
</dbReference>
<dbReference type="GO" id="GO:0016614">
    <property type="term" value="F:oxidoreductase activity, acting on CH-OH group of donors"/>
    <property type="evidence" value="ECO:0007669"/>
    <property type="project" value="InterPro"/>
</dbReference>
<feature type="domain" description="Glucose-methanol-choline oxidoreductase C-terminal" evidence="2">
    <location>
        <begin position="1"/>
        <end position="47"/>
    </location>
</feature>
<evidence type="ECO:0000313" key="4">
    <source>
        <dbReference type="Proteomes" id="UP000827092"/>
    </source>
</evidence>
<dbReference type="AlphaFoldDB" id="A0AAV6U1U9"/>
<comment type="similarity">
    <text evidence="1">Belongs to the GMC oxidoreductase family.</text>
</comment>
<keyword evidence="4" id="KW-1185">Reference proteome</keyword>
<evidence type="ECO:0000259" key="2">
    <source>
        <dbReference type="Pfam" id="PF05199"/>
    </source>
</evidence>
<name>A0AAV6U1U9_9ARAC</name>
<dbReference type="InterPro" id="IPR007867">
    <property type="entry name" value="GMC_OxRtase_C"/>
</dbReference>
<proteinExistence type="inferred from homology"/>
<protein>
    <recommendedName>
        <fullName evidence="2">Glucose-methanol-choline oxidoreductase C-terminal domain-containing protein</fullName>
    </recommendedName>
</protein>
<comment type="caution">
    <text evidence="3">The sequence shown here is derived from an EMBL/GenBank/DDBJ whole genome shotgun (WGS) entry which is preliminary data.</text>
</comment>
<dbReference type="Proteomes" id="UP000827092">
    <property type="component" value="Unassembled WGS sequence"/>
</dbReference>
<gene>
    <name evidence="3" type="ORF">JTE90_006294</name>
</gene>
<evidence type="ECO:0000256" key="1">
    <source>
        <dbReference type="ARBA" id="ARBA00010790"/>
    </source>
</evidence>
<dbReference type="GO" id="GO:0050660">
    <property type="term" value="F:flavin adenine dinucleotide binding"/>
    <property type="evidence" value="ECO:0007669"/>
    <property type="project" value="InterPro"/>
</dbReference>